<dbReference type="PANTHER" id="PTHR38436:SF1">
    <property type="entry name" value="ESTER CYCLASE"/>
    <property type="match status" value="1"/>
</dbReference>
<dbReference type="SUPFAM" id="SSF54427">
    <property type="entry name" value="NTF2-like"/>
    <property type="match status" value="1"/>
</dbReference>
<accession>A0AAU7CPM5</accession>
<dbReference type="EMBL" id="CP155447">
    <property type="protein sequence ID" value="XBH07369.1"/>
    <property type="molecule type" value="Genomic_DNA"/>
</dbReference>
<evidence type="ECO:0000313" key="1">
    <source>
        <dbReference type="EMBL" id="XBH07369.1"/>
    </source>
</evidence>
<reference evidence="1" key="1">
    <citation type="submission" date="2024-05" db="EMBL/GenBank/DDBJ databases">
        <title>Planctomycetes of the genus Singulisphaera possess chitinolytic capabilities.</title>
        <authorList>
            <person name="Ivanova A."/>
        </authorList>
    </citation>
    <scope>NUCLEOTIDE SEQUENCE</scope>
    <source>
        <strain evidence="1">Ch08T</strain>
    </source>
</reference>
<sequence>MATENIKLVCRWFDEVWNQRRTDTIDELLTDESISYSESGPLLGKQEFKERVHSAFLSAFPDLQMTVDGTVAEGDQVVVRWSAKATHLGDGLGVAPTGRKVTFRGMTWLRFQDGKMVEGSDCWNQSGLIQSLCAHESPQDDLATF</sequence>
<dbReference type="PANTHER" id="PTHR38436">
    <property type="entry name" value="POLYKETIDE CYCLASE SNOAL-LIKE DOMAIN"/>
    <property type="match status" value="1"/>
</dbReference>
<protein>
    <submittedName>
        <fullName evidence="1">Ester cyclase</fullName>
    </submittedName>
</protein>
<dbReference type="InterPro" id="IPR032710">
    <property type="entry name" value="NTF2-like_dom_sf"/>
</dbReference>
<dbReference type="RefSeq" id="WP_406700206.1">
    <property type="nucleotide sequence ID" value="NZ_CP155447.1"/>
</dbReference>
<dbReference type="Pfam" id="PF07366">
    <property type="entry name" value="SnoaL"/>
    <property type="match status" value="1"/>
</dbReference>
<dbReference type="InterPro" id="IPR009959">
    <property type="entry name" value="Cyclase_SnoaL-like"/>
</dbReference>
<dbReference type="AlphaFoldDB" id="A0AAU7CPM5"/>
<dbReference type="GO" id="GO:0030638">
    <property type="term" value="P:polyketide metabolic process"/>
    <property type="evidence" value="ECO:0007669"/>
    <property type="project" value="InterPro"/>
</dbReference>
<name>A0AAU7CPM5_9BACT</name>
<organism evidence="1">
    <name type="scientific">Singulisphaera sp. Ch08</name>
    <dbReference type="NCBI Taxonomy" id="3120278"/>
    <lineage>
        <taxon>Bacteria</taxon>
        <taxon>Pseudomonadati</taxon>
        <taxon>Planctomycetota</taxon>
        <taxon>Planctomycetia</taxon>
        <taxon>Isosphaerales</taxon>
        <taxon>Isosphaeraceae</taxon>
        <taxon>Singulisphaera</taxon>
    </lineage>
</organism>
<gene>
    <name evidence="1" type="ORF">V5E97_15385</name>
</gene>
<proteinExistence type="predicted"/>
<dbReference type="Gene3D" id="3.10.450.50">
    <property type="match status" value="1"/>
</dbReference>